<comment type="caution">
    <text evidence="2">The sequence shown here is derived from an EMBL/GenBank/DDBJ whole genome shotgun (WGS) entry which is preliminary data.</text>
</comment>
<dbReference type="InterPro" id="IPR045497">
    <property type="entry name" value="DUF6438"/>
</dbReference>
<reference evidence="2 3" key="1">
    <citation type="journal article" date="2016" name="Nat. Commun.">
        <title>Thousands of microbial genomes shed light on interconnected biogeochemical processes in an aquifer system.</title>
        <authorList>
            <person name="Anantharaman K."/>
            <person name="Brown C.T."/>
            <person name="Hug L.A."/>
            <person name="Sharon I."/>
            <person name="Castelle C.J."/>
            <person name="Probst A.J."/>
            <person name="Thomas B.C."/>
            <person name="Singh A."/>
            <person name="Wilkins M.J."/>
            <person name="Karaoz U."/>
            <person name="Brodie E.L."/>
            <person name="Williams K.H."/>
            <person name="Hubbard S.S."/>
            <person name="Banfield J.F."/>
        </authorList>
    </citation>
    <scope>NUCLEOTIDE SEQUENCE [LARGE SCALE GENOMIC DNA]</scope>
</reference>
<sequence>MQINKFASLFMVVPFFLFMGVAPIDKNIDIPDPEITPPIITLARGSGRGTPSYSLAIYDDGLVIYEGKLFVKTTGIKKSKIDKESLNFLLSTFENEGYFSFKDEYFNHDATDMPNITTSVKIGNKNKKISHYRGDFSAPKKLIELENKIDEAVNSKQWVK</sequence>
<evidence type="ECO:0000259" key="1">
    <source>
        <dbReference type="Pfam" id="PF20033"/>
    </source>
</evidence>
<evidence type="ECO:0000313" key="3">
    <source>
        <dbReference type="Proteomes" id="UP000177905"/>
    </source>
</evidence>
<dbReference type="Proteomes" id="UP000177905">
    <property type="component" value="Unassembled WGS sequence"/>
</dbReference>
<evidence type="ECO:0000313" key="2">
    <source>
        <dbReference type="EMBL" id="OGC13526.1"/>
    </source>
</evidence>
<protein>
    <recommendedName>
        <fullName evidence="1">DUF6438 domain-containing protein</fullName>
    </recommendedName>
</protein>
<accession>A0A1F4RZB4</accession>
<gene>
    <name evidence="2" type="ORF">A2290_02280</name>
</gene>
<organism evidence="2 3">
    <name type="scientific">candidate division WOR-1 bacterium RIFOXYB2_FULL_36_35</name>
    <dbReference type="NCBI Taxonomy" id="1802578"/>
    <lineage>
        <taxon>Bacteria</taxon>
        <taxon>Bacillati</taxon>
        <taxon>Saganbacteria</taxon>
    </lineage>
</organism>
<name>A0A1F4RZB4_UNCSA</name>
<feature type="domain" description="DUF6438" evidence="1">
    <location>
        <begin position="40"/>
        <end position="152"/>
    </location>
</feature>
<dbReference type="AlphaFoldDB" id="A0A1F4RZB4"/>
<dbReference type="Pfam" id="PF20033">
    <property type="entry name" value="DUF6438"/>
    <property type="match status" value="1"/>
</dbReference>
<proteinExistence type="predicted"/>
<dbReference type="EMBL" id="MEUA01000052">
    <property type="protein sequence ID" value="OGC13526.1"/>
    <property type="molecule type" value="Genomic_DNA"/>
</dbReference>